<gene>
    <name evidence="1" type="ORF">CYLTODRAFT_494118</name>
</gene>
<accession>A0A0D7AY39</accession>
<reference evidence="1 2" key="1">
    <citation type="journal article" date="2015" name="Fungal Genet. Biol.">
        <title>Evolution of novel wood decay mechanisms in Agaricales revealed by the genome sequences of Fistulina hepatica and Cylindrobasidium torrendii.</title>
        <authorList>
            <person name="Floudas D."/>
            <person name="Held B.W."/>
            <person name="Riley R."/>
            <person name="Nagy L.G."/>
            <person name="Koehler G."/>
            <person name="Ransdell A.S."/>
            <person name="Younus H."/>
            <person name="Chow J."/>
            <person name="Chiniquy J."/>
            <person name="Lipzen A."/>
            <person name="Tritt A."/>
            <person name="Sun H."/>
            <person name="Haridas S."/>
            <person name="LaButti K."/>
            <person name="Ohm R.A."/>
            <person name="Kues U."/>
            <person name="Blanchette R.A."/>
            <person name="Grigoriev I.V."/>
            <person name="Minto R.E."/>
            <person name="Hibbett D.S."/>
        </authorList>
    </citation>
    <scope>NUCLEOTIDE SEQUENCE [LARGE SCALE GENOMIC DNA]</scope>
    <source>
        <strain evidence="1 2">FP15055 ss-10</strain>
    </source>
</reference>
<dbReference type="Gene3D" id="3.80.10.10">
    <property type="entry name" value="Ribonuclease Inhibitor"/>
    <property type="match status" value="1"/>
</dbReference>
<dbReference type="EMBL" id="KN880716">
    <property type="protein sequence ID" value="KIY63162.1"/>
    <property type="molecule type" value="Genomic_DNA"/>
</dbReference>
<evidence type="ECO:0000313" key="1">
    <source>
        <dbReference type="EMBL" id="KIY63162.1"/>
    </source>
</evidence>
<dbReference type="AlphaFoldDB" id="A0A0D7AY39"/>
<protein>
    <submittedName>
        <fullName evidence="1">Uncharacterized protein</fullName>
    </submittedName>
</protein>
<dbReference type="Proteomes" id="UP000054007">
    <property type="component" value="Unassembled WGS sequence"/>
</dbReference>
<dbReference type="Gene3D" id="1.20.1280.50">
    <property type="match status" value="1"/>
</dbReference>
<dbReference type="InterPro" id="IPR032675">
    <property type="entry name" value="LRR_dom_sf"/>
</dbReference>
<evidence type="ECO:0000313" key="2">
    <source>
        <dbReference type="Proteomes" id="UP000054007"/>
    </source>
</evidence>
<dbReference type="OrthoDB" id="2269034at2759"/>
<keyword evidence="2" id="KW-1185">Reference proteome</keyword>
<proteinExistence type="predicted"/>
<name>A0A0D7AY39_9AGAR</name>
<organism evidence="1 2">
    <name type="scientific">Cylindrobasidium torrendii FP15055 ss-10</name>
    <dbReference type="NCBI Taxonomy" id="1314674"/>
    <lineage>
        <taxon>Eukaryota</taxon>
        <taxon>Fungi</taxon>
        <taxon>Dikarya</taxon>
        <taxon>Basidiomycota</taxon>
        <taxon>Agaricomycotina</taxon>
        <taxon>Agaricomycetes</taxon>
        <taxon>Agaricomycetidae</taxon>
        <taxon>Agaricales</taxon>
        <taxon>Marasmiineae</taxon>
        <taxon>Physalacriaceae</taxon>
        <taxon>Cylindrobasidium</taxon>
    </lineage>
</organism>
<sequence>MRNSDLCRMRSLNAWMATSLRKVEPLNSTVHIDALPNEILTMIFRLSCLETTVYSTLVTDRLQREYIMSVCKRWNYLVVREPMLWMCLQSNVVCDCSAEAHLEEDLENFFLAAERAGTRPLHVSHEGDEMHALVKPQFQNLLPRIQSLEFRDSPLDFIVKALPLFTPSQMGRLQRLSIRCLEPERFDIIEMADQLSSIFTCQSLQDVSLFYTPIPFHLPAPLPSLQSFKISTNQPLDEEHLEALRNMPNLVHLTIRCGISLREGSALLDNIPTLPLLHLQTLSLCADCYSTQLLLGNIVAPRFKSLELTLAEALPLPATRFSQHVLWPLIESQRFAMPVCKWLKVSVSKRAEGEGGSQHVFLRAFPSEPIGVEYWHRCGGASLVLGFRPSHTYYRNQMTRRIFRSVFKDVEVIDARIPSYYGPDEKSSLDMPRKWWKIVFKSLPCLRRVLVDIGSKDYFAIFAALDAMRERHSRWAPWVERTQLYKGDPKNSGKIYPKKGWVEIHIGRPTGLKKSTP</sequence>
<dbReference type="SUPFAM" id="SSF52047">
    <property type="entry name" value="RNI-like"/>
    <property type="match status" value="1"/>
</dbReference>